<evidence type="ECO:0000313" key="2">
    <source>
        <dbReference type="EMBL" id="THH06219.1"/>
    </source>
</evidence>
<protein>
    <submittedName>
        <fullName evidence="2">Uncharacterized protein</fullName>
    </submittedName>
</protein>
<feature type="region of interest" description="Disordered" evidence="1">
    <location>
        <begin position="256"/>
        <end position="280"/>
    </location>
</feature>
<name>A0A4S4L4H1_9AGAM</name>
<reference evidence="2 3" key="1">
    <citation type="submission" date="2019-02" db="EMBL/GenBank/DDBJ databases">
        <title>Genome sequencing of the rare red list fungi Phellinidium pouzarii.</title>
        <authorList>
            <person name="Buettner E."/>
            <person name="Kellner H."/>
        </authorList>
    </citation>
    <scope>NUCLEOTIDE SEQUENCE [LARGE SCALE GENOMIC DNA]</scope>
    <source>
        <strain evidence="2 3">DSM 108285</strain>
    </source>
</reference>
<dbReference type="OrthoDB" id="3197986at2759"/>
<dbReference type="Proteomes" id="UP000308199">
    <property type="component" value="Unassembled WGS sequence"/>
</dbReference>
<dbReference type="AlphaFoldDB" id="A0A4S4L4H1"/>
<proteinExistence type="predicted"/>
<feature type="compositionally biased region" description="Basic and acidic residues" evidence="1">
    <location>
        <begin position="295"/>
        <end position="305"/>
    </location>
</feature>
<comment type="caution">
    <text evidence="2">The sequence shown here is derived from an EMBL/GenBank/DDBJ whole genome shotgun (WGS) entry which is preliminary data.</text>
</comment>
<feature type="compositionally biased region" description="Low complexity" evidence="1">
    <location>
        <begin position="1"/>
        <end position="19"/>
    </location>
</feature>
<feature type="region of interest" description="Disordered" evidence="1">
    <location>
        <begin position="356"/>
        <end position="391"/>
    </location>
</feature>
<sequence length="391" mass="43986">MADAPRPSSASASTSPSSSRVKKRLRQKTNQQKRALAHDSLIAFHENPSFGNAFRAWLAHIEETLPPQEYRSAFKFTRALRSFSSRGSGEPDYPETSRISADTLAQWVDDLAWSLNGECINSLEEDLDRTARVNRIMEEYAWYIQEAYFDTGRTVDETYHGEYEVERINGQRILVLRRYDPDGTFARCTTEISADIVHALSQEADTDSTTLRSYTTYFPAPLVDHVRRGDTLTLQICHLEQSKIWVPYMYSGFTPSREDGGTATPTERQARATAGRPGADPTAVLQSSLMRLDLSGRQRSVDRVGRHPRSRTPQRAGTASAHVAPPQVPGFDFNFDESKFTEPYFHAWDGDIDTDEDFADIVRPPDEEQHSPGSGSDSGINLYNTLRGRHS</sequence>
<keyword evidence="3" id="KW-1185">Reference proteome</keyword>
<feature type="region of interest" description="Disordered" evidence="1">
    <location>
        <begin position="295"/>
        <end position="329"/>
    </location>
</feature>
<accession>A0A4S4L4H1</accession>
<feature type="compositionally biased region" description="Polar residues" evidence="1">
    <location>
        <begin position="371"/>
        <end position="384"/>
    </location>
</feature>
<gene>
    <name evidence="2" type="ORF">EW145_g4242</name>
</gene>
<feature type="region of interest" description="Disordered" evidence="1">
    <location>
        <begin position="1"/>
        <end position="32"/>
    </location>
</feature>
<evidence type="ECO:0000256" key="1">
    <source>
        <dbReference type="SAM" id="MobiDB-lite"/>
    </source>
</evidence>
<dbReference type="EMBL" id="SGPK01000208">
    <property type="protein sequence ID" value="THH06219.1"/>
    <property type="molecule type" value="Genomic_DNA"/>
</dbReference>
<organism evidence="2 3">
    <name type="scientific">Phellinidium pouzarii</name>
    <dbReference type="NCBI Taxonomy" id="167371"/>
    <lineage>
        <taxon>Eukaryota</taxon>
        <taxon>Fungi</taxon>
        <taxon>Dikarya</taxon>
        <taxon>Basidiomycota</taxon>
        <taxon>Agaricomycotina</taxon>
        <taxon>Agaricomycetes</taxon>
        <taxon>Hymenochaetales</taxon>
        <taxon>Hymenochaetaceae</taxon>
        <taxon>Phellinidium</taxon>
    </lineage>
</organism>
<evidence type="ECO:0000313" key="3">
    <source>
        <dbReference type="Proteomes" id="UP000308199"/>
    </source>
</evidence>